<dbReference type="EC" id="2.3.1.-" evidence="2"/>
<dbReference type="Proteomes" id="UP001141950">
    <property type="component" value="Unassembled WGS sequence"/>
</dbReference>
<evidence type="ECO:0000313" key="3">
    <source>
        <dbReference type="Proteomes" id="UP001141950"/>
    </source>
</evidence>
<accession>A0A9X2SE63</accession>
<dbReference type="InterPro" id="IPR041380">
    <property type="entry name" value="Acetyltransf_17"/>
</dbReference>
<dbReference type="InterPro" id="IPR016181">
    <property type="entry name" value="Acyl_CoA_acyltransferase"/>
</dbReference>
<reference evidence="2" key="1">
    <citation type="submission" date="2022-08" db="EMBL/GenBank/DDBJ databases">
        <title>The genomic sequence of strain Paenibacillus sp. SCIV0701.</title>
        <authorList>
            <person name="Zhao H."/>
        </authorList>
    </citation>
    <scope>NUCLEOTIDE SEQUENCE</scope>
    <source>
        <strain evidence="2">SCIV0701</strain>
    </source>
</reference>
<feature type="domain" description="N-acetyltransferase" evidence="1">
    <location>
        <begin position="4"/>
        <end position="152"/>
    </location>
</feature>
<dbReference type="SUPFAM" id="SSF55718">
    <property type="entry name" value="SCP-like"/>
    <property type="match status" value="1"/>
</dbReference>
<dbReference type="AlphaFoldDB" id="A0A9X2SE63"/>
<sequence length="395" mass="45288">MGNVQLKLLGDEHFQESMKLAQFAFQYTRTEEQLEEARVRIAEEPSERWGVFVDGQLAAMATVLSLTTYIGGRSFAMGGVAGVATWPEHRRQGYVGKLLVHLLERMRGNGQNVSFLHPFAFGFYRKYGWETYTELKTYTIQVKQLPPRVPYNGRFERQDSYEAIHDVYETYASRYNGSLSRSALWWKHRIPVRKPGQIALYRDGAGEAQGYLLYEVKESSLTVHELIYLTGETYEAIWSFIAQHDSMIEKAVWNAPIDDRLPDRLPDPRIKQEVVPYFMARIVDVEAFLRDYPFLAAEQEDRVYLEVADEHAPWNNGCFELVITPAGQAKVSRLTDVPEIGEALKLGIGALSSLLLGYRKVSDFIFMNRMQGASDTINRLQNRIPGRTAYLPDFF</sequence>
<gene>
    <name evidence="2" type="ORF">NQZ67_28775</name>
</gene>
<evidence type="ECO:0000313" key="2">
    <source>
        <dbReference type="EMBL" id="MCR2807877.1"/>
    </source>
</evidence>
<dbReference type="EMBL" id="JANIPJ010000035">
    <property type="protein sequence ID" value="MCR2807877.1"/>
    <property type="molecule type" value="Genomic_DNA"/>
</dbReference>
<proteinExistence type="predicted"/>
<dbReference type="Pfam" id="PF17668">
    <property type="entry name" value="Acetyltransf_17"/>
    <property type="match status" value="1"/>
</dbReference>
<organism evidence="2 3">
    <name type="scientific">Paenibacillus soyae</name>
    <dbReference type="NCBI Taxonomy" id="2969249"/>
    <lineage>
        <taxon>Bacteria</taxon>
        <taxon>Bacillati</taxon>
        <taxon>Bacillota</taxon>
        <taxon>Bacilli</taxon>
        <taxon>Bacillales</taxon>
        <taxon>Paenibacillaceae</taxon>
        <taxon>Paenibacillus</taxon>
    </lineage>
</organism>
<comment type="caution">
    <text evidence="2">The sequence shown here is derived from an EMBL/GenBank/DDBJ whole genome shotgun (WGS) entry which is preliminary data.</text>
</comment>
<keyword evidence="2" id="KW-0808">Transferase</keyword>
<dbReference type="Gene3D" id="3.40.630.30">
    <property type="match status" value="2"/>
</dbReference>
<dbReference type="Gene3D" id="3.30.1050.10">
    <property type="entry name" value="SCP2 sterol-binding domain"/>
    <property type="match status" value="1"/>
</dbReference>
<dbReference type="InterPro" id="IPR051554">
    <property type="entry name" value="Acetyltransferase_Eis"/>
</dbReference>
<dbReference type="RefSeq" id="WP_257452756.1">
    <property type="nucleotide sequence ID" value="NZ_JANIPJ010000035.1"/>
</dbReference>
<dbReference type="PANTHER" id="PTHR37817:SF1">
    <property type="entry name" value="N-ACETYLTRANSFERASE EIS"/>
    <property type="match status" value="1"/>
</dbReference>
<name>A0A9X2SE63_9BACL</name>
<dbReference type="InterPro" id="IPR036527">
    <property type="entry name" value="SCP2_sterol-bd_dom_sf"/>
</dbReference>
<dbReference type="PANTHER" id="PTHR37817">
    <property type="entry name" value="N-ACETYLTRANSFERASE EIS"/>
    <property type="match status" value="1"/>
</dbReference>
<dbReference type="GO" id="GO:0034069">
    <property type="term" value="F:aminoglycoside N-acetyltransferase activity"/>
    <property type="evidence" value="ECO:0007669"/>
    <property type="project" value="TreeGrafter"/>
</dbReference>
<evidence type="ECO:0000259" key="1">
    <source>
        <dbReference type="PROSITE" id="PS51186"/>
    </source>
</evidence>
<dbReference type="SUPFAM" id="SSF55729">
    <property type="entry name" value="Acyl-CoA N-acyltransferases (Nat)"/>
    <property type="match status" value="1"/>
</dbReference>
<protein>
    <submittedName>
        <fullName evidence="2">GNAT family N-acetyltransferase</fullName>
        <ecNumber evidence="2">2.3.1.-</ecNumber>
    </submittedName>
</protein>
<dbReference type="Pfam" id="PF13527">
    <property type="entry name" value="Acetyltransf_9"/>
    <property type="match status" value="1"/>
</dbReference>
<dbReference type="InterPro" id="IPR000182">
    <property type="entry name" value="GNAT_dom"/>
</dbReference>
<dbReference type="PROSITE" id="PS51186">
    <property type="entry name" value="GNAT"/>
    <property type="match status" value="1"/>
</dbReference>
<dbReference type="Pfam" id="PF13530">
    <property type="entry name" value="SCP2_2"/>
    <property type="match status" value="1"/>
</dbReference>
<keyword evidence="3" id="KW-1185">Reference proteome</keyword>
<keyword evidence="2" id="KW-0012">Acyltransferase</keyword>
<dbReference type="InterPro" id="IPR025559">
    <property type="entry name" value="Eis_dom"/>
</dbReference>
<dbReference type="CDD" id="cd04301">
    <property type="entry name" value="NAT_SF"/>
    <property type="match status" value="1"/>
</dbReference>
<dbReference type="GO" id="GO:0030649">
    <property type="term" value="P:aminoglycoside antibiotic catabolic process"/>
    <property type="evidence" value="ECO:0007669"/>
    <property type="project" value="TreeGrafter"/>
</dbReference>